<dbReference type="EC" id="3.1.-.-" evidence="6"/>
<dbReference type="OrthoDB" id="32665at2"/>
<dbReference type="PANTHER" id="PTHR42188">
    <property type="entry name" value="23S RRNA-SPECIFIC ENDONUCLEASE VAPC20"/>
    <property type="match status" value="1"/>
</dbReference>
<comment type="similarity">
    <text evidence="6">Belongs to the PINc/VapC protein family.</text>
</comment>
<comment type="cofactor">
    <cofactor evidence="6">
        <name>Mg(2+)</name>
        <dbReference type="ChEBI" id="CHEBI:18420"/>
    </cofactor>
</comment>
<keyword evidence="2 6" id="KW-0540">Nuclease</keyword>
<dbReference type="GO" id="GO:0090729">
    <property type="term" value="F:toxin activity"/>
    <property type="evidence" value="ECO:0007669"/>
    <property type="project" value="UniProtKB-KW"/>
</dbReference>
<evidence type="ECO:0000256" key="4">
    <source>
        <dbReference type="ARBA" id="ARBA00022801"/>
    </source>
</evidence>
<dbReference type="GO" id="GO:0004521">
    <property type="term" value="F:RNA endonuclease activity"/>
    <property type="evidence" value="ECO:0007669"/>
    <property type="project" value="InterPro"/>
</dbReference>
<feature type="domain" description="PIN" evidence="7">
    <location>
        <begin position="2"/>
        <end position="120"/>
    </location>
</feature>
<dbReference type="SUPFAM" id="SSF88723">
    <property type="entry name" value="PIN domain-like"/>
    <property type="match status" value="1"/>
</dbReference>
<name>A0A4Z0H9B4_9ACTN</name>
<protein>
    <recommendedName>
        <fullName evidence="6">Ribonuclease VapC</fullName>
        <shortName evidence="6">RNase VapC</shortName>
        <ecNumber evidence="6">3.1.-.-</ecNumber>
    </recommendedName>
    <alternativeName>
        <fullName evidence="6">Toxin VapC</fullName>
    </alternativeName>
</protein>
<comment type="caution">
    <text evidence="8">The sequence shown here is derived from an EMBL/GenBank/DDBJ whole genome shotgun (WGS) entry which is preliminary data.</text>
</comment>
<dbReference type="InterPro" id="IPR029060">
    <property type="entry name" value="PIN-like_dom_sf"/>
</dbReference>
<evidence type="ECO:0000256" key="1">
    <source>
        <dbReference type="ARBA" id="ARBA00022649"/>
    </source>
</evidence>
<dbReference type="RefSeq" id="WP_135338445.1">
    <property type="nucleotide sequence ID" value="NZ_JBHLTX010000036.1"/>
</dbReference>
<dbReference type="Proteomes" id="UP000297948">
    <property type="component" value="Unassembled WGS sequence"/>
</dbReference>
<keyword evidence="6" id="KW-0800">Toxin</keyword>
<dbReference type="Pfam" id="PF01850">
    <property type="entry name" value="PIN"/>
    <property type="match status" value="1"/>
</dbReference>
<comment type="function">
    <text evidence="6">Toxic component of a toxin-antitoxin (TA) system. An RNase.</text>
</comment>
<dbReference type="EMBL" id="SRID01000056">
    <property type="protein sequence ID" value="TGB13987.1"/>
    <property type="molecule type" value="Genomic_DNA"/>
</dbReference>
<evidence type="ECO:0000259" key="7">
    <source>
        <dbReference type="Pfam" id="PF01850"/>
    </source>
</evidence>
<evidence type="ECO:0000313" key="8">
    <source>
        <dbReference type="EMBL" id="TGB13987.1"/>
    </source>
</evidence>
<accession>A0A4Z0H9B4</accession>
<dbReference type="GO" id="GO:0016075">
    <property type="term" value="P:rRNA catabolic process"/>
    <property type="evidence" value="ECO:0007669"/>
    <property type="project" value="TreeGrafter"/>
</dbReference>
<dbReference type="InterPro" id="IPR039018">
    <property type="entry name" value="VapC20-like"/>
</dbReference>
<keyword evidence="5 6" id="KW-0460">Magnesium</keyword>
<gene>
    <name evidence="6" type="primary">vapC</name>
    <name evidence="8" type="ORF">E4099_08980</name>
</gene>
<dbReference type="InterPro" id="IPR022907">
    <property type="entry name" value="VapC_family"/>
</dbReference>
<evidence type="ECO:0000256" key="5">
    <source>
        <dbReference type="ARBA" id="ARBA00022842"/>
    </source>
</evidence>
<evidence type="ECO:0000256" key="2">
    <source>
        <dbReference type="ARBA" id="ARBA00022722"/>
    </source>
</evidence>
<dbReference type="GO" id="GO:0000287">
    <property type="term" value="F:magnesium ion binding"/>
    <property type="evidence" value="ECO:0007669"/>
    <property type="project" value="UniProtKB-UniRule"/>
</dbReference>
<dbReference type="AlphaFoldDB" id="A0A4Z0H9B4"/>
<sequence>MIICDTGPIVAAFNAKDDRHADCLTLLETHPGPLLVPAPILTEVCYLLSTRADSRAESMFLRALAADELHFVPLVTEDLSRMAELVEQYADLPLGAADASVVAVAERLGVTEIATIDLRHFHVVRPRHTPALTLLPR</sequence>
<feature type="binding site" evidence="6">
    <location>
        <position position="5"/>
    </location>
    <ligand>
        <name>Mg(2+)</name>
        <dbReference type="ChEBI" id="CHEBI:18420"/>
    </ligand>
</feature>
<feature type="binding site" evidence="6">
    <location>
        <position position="98"/>
    </location>
    <ligand>
        <name>Mg(2+)</name>
        <dbReference type="ChEBI" id="CHEBI:18420"/>
    </ligand>
</feature>
<evidence type="ECO:0000256" key="3">
    <source>
        <dbReference type="ARBA" id="ARBA00022723"/>
    </source>
</evidence>
<dbReference type="Gene3D" id="3.40.50.1010">
    <property type="entry name" value="5'-nuclease"/>
    <property type="match status" value="1"/>
</dbReference>
<organism evidence="8 9">
    <name type="scientific">Streptomyces palmae</name>
    <dbReference type="NCBI Taxonomy" id="1701085"/>
    <lineage>
        <taxon>Bacteria</taxon>
        <taxon>Bacillati</taxon>
        <taxon>Actinomycetota</taxon>
        <taxon>Actinomycetes</taxon>
        <taxon>Kitasatosporales</taxon>
        <taxon>Streptomycetaceae</taxon>
        <taxon>Streptomyces</taxon>
    </lineage>
</organism>
<reference evidence="8 9" key="1">
    <citation type="submission" date="2019-03" db="EMBL/GenBank/DDBJ databases">
        <authorList>
            <person name="Gonzalez-Pimentel J.L."/>
        </authorList>
    </citation>
    <scope>NUCLEOTIDE SEQUENCE [LARGE SCALE GENOMIC DNA]</scope>
    <source>
        <strain evidence="8 9">JCM 31289</strain>
    </source>
</reference>
<dbReference type="HAMAP" id="MF_00265">
    <property type="entry name" value="VapC_Nob1"/>
    <property type="match status" value="1"/>
</dbReference>
<keyword evidence="9" id="KW-1185">Reference proteome</keyword>
<keyword evidence="3 6" id="KW-0479">Metal-binding</keyword>
<keyword evidence="4 6" id="KW-0378">Hydrolase</keyword>
<dbReference type="PANTHER" id="PTHR42188:SF1">
    <property type="entry name" value="23S RRNA-SPECIFIC ENDONUCLEASE VAPC20"/>
    <property type="match status" value="1"/>
</dbReference>
<keyword evidence="1 6" id="KW-1277">Toxin-antitoxin system</keyword>
<evidence type="ECO:0000313" key="9">
    <source>
        <dbReference type="Proteomes" id="UP000297948"/>
    </source>
</evidence>
<dbReference type="GO" id="GO:0016787">
    <property type="term" value="F:hydrolase activity"/>
    <property type="evidence" value="ECO:0007669"/>
    <property type="project" value="UniProtKB-KW"/>
</dbReference>
<proteinExistence type="inferred from homology"/>
<dbReference type="InterPro" id="IPR002716">
    <property type="entry name" value="PIN_dom"/>
</dbReference>
<evidence type="ECO:0000256" key="6">
    <source>
        <dbReference type="HAMAP-Rule" id="MF_00265"/>
    </source>
</evidence>